<name>A0A371GQC8_MUCPR</name>
<dbReference type="Pfam" id="PF22936">
    <property type="entry name" value="Pol_BBD"/>
    <property type="match status" value="1"/>
</dbReference>
<organism evidence="2 3">
    <name type="scientific">Mucuna pruriens</name>
    <name type="common">Velvet bean</name>
    <name type="synonym">Dolichos pruriens</name>
    <dbReference type="NCBI Taxonomy" id="157652"/>
    <lineage>
        <taxon>Eukaryota</taxon>
        <taxon>Viridiplantae</taxon>
        <taxon>Streptophyta</taxon>
        <taxon>Embryophyta</taxon>
        <taxon>Tracheophyta</taxon>
        <taxon>Spermatophyta</taxon>
        <taxon>Magnoliopsida</taxon>
        <taxon>eudicotyledons</taxon>
        <taxon>Gunneridae</taxon>
        <taxon>Pentapetalae</taxon>
        <taxon>rosids</taxon>
        <taxon>fabids</taxon>
        <taxon>Fabales</taxon>
        <taxon>Fabaceae</taxon>
        <taxon>Papilionoideae</taxon>
        <taxon>50 kb inversion clade</taxon>
        <taxon>NPAAA clade</taxon>
        <taxon>indigoferoid/millettioid clade</taxon>
        <taxon>Phaseoleae</taxon>
        <taxon>Mucuna</taxon>
    </lineage>
</organism>
<dbReference type="OrthoDB" id="1937754at2759"/>
<dbReference type="AlphaFoldDB" id="A0A371GQC8"/>
<evidence type="ECO:0000259" key="1">
    <source>
        <dbReference type="Pfam" id="PF22936"/>
    </source>
</evidence>
<reference evidence="2" key="1">
    <citation type="submission" date="2018-05" db="EMBL/GenBank/DDBJ databases">
        <title>Draft genome of Mucuna pruriens seed.</title>
        <authorList>
            <person name="Nnadi N.E."/>
            <person name="Vos R."/>
            <person name="Hasami M.H."/>
            <person name="Devisetty U.K."/>
            <person name="Aguiy J.C."/>
        </authorList>
    </citation>
    <scope>NUCLEOTIDE SEQUENCE [LARGE SCALE GENOMIC DNA]</scope>
    <source>
        <strain evidence="2">JCA_2017</strain>
    </source>
</reference>
<feature type="domain" description="Retrovirus-related Pol polyprotein from transposon TNT 1-94-like beta-barrel" evidence="1">
    <location>
        <begin position="43"/>
        <end position="116"/>
    </location>
</feature>
<evidence type="ECO:0000313" key="3">
    <source>
        <dbReference type="Proteomes" id="UP000257109"/>
    </source>
</evidence>
<dbReference type="EMBL" id="QJKJ01004790">
    <property type="protein sequence ID" value="RDX92752.1"/>
    <property type="molecule type" value="Genomic_DNA"/>
</dbReference>
<dbReference type="Proteomes" id="UP000257109">
    <property type="component" value="Unassembled WGS sequence"/>
</dbReference>
<sequence length="177" mass="19693">MAEINVISLGLNDLNKLSDTCSLTMKNKSSFNIFSSVSQSILILDSMTTNHMTSSSSHLTSYSRSSGKQIITVVNEDYAPIVGFGSIQLQPSLSLHNVLHVTNMANNLIFIHRLTQNFNSIDLAFGRTLLITKEQGYKTIDDNQKKCLPITKQPQKLRKLSKFSFTTSILDSSILFT</sequence>
<evidence type="ECO:0000313" key="2">
    <source>
        <dbReference type="EMBL" id="RDX92752.1"/>
    </source>
</evidence>
<gene>
    <name evidence="2" type="ORF">CR513_25079</name>
</gene>
<comment type="caution">
    <text evidence="2">The sequence shown here is derived from an EMBL/GenBank/DDBJ whole genome shotgun (WGS) entry which is preliminary data.</text>
</comment>
<proteinExistence type="predicted"/>
<dbReference type="InterPro" id="IPR054722">
    <property type="entry name" value="PolX-like_BBD"/>
</dbReference>
<protein>
    <recommendedName>
        <fullName evidence="1">Retrovirus-related Pol polyprotein from transposon TNT 1-94-like beta-barrel domain-containing protein</fullName>
    </recommendedName>
</protein>
<keyword evidence="3" id="KW-1185">Reference proteome</keyword>
<feature type="non-terminal residue" evidence="2">
    <location>
        <position position="1"/>
    </location>
</feature>
<accession>A0A371GQC8</accession>